<protein>
    <submittedName>
        <fullName evidence="8">Cation diffusion facilitator family transporter</fullName>
    </submittedName>
</protein>
<dbReference type="InterPro" id="IPR040177">
    <property type="entry name" value="SLC30A9"/>
</dbReference>
<dbReference type="Gene3D" id="1.20.1510.10">
    <property type="entry name" value="Cation efflux protein transmembrane domain"/>
    <property type="match status" value="1"/>
</dbReference>
<dbReference type="SUPFAM" id="SSF161111">
    <property type="entry name" value="Cation efflux protein transmembrane domain-like"/>
    <property type="match status" value="1"/>
</dbReference>
<dbReference type="EMBL" id="FQVU01000003">
    <property type="protein sequence ID" value="SHG54932.1"/>
    <property type="molecule type" value="Genomic_DNA"/>
</dbReference>
<evidence type="ECO:0000256" key="5">
    <source>
        <dbReference type="ARBA" id="ARBA00023136"/>
    </source>
</evidence>
<feature type="transmembrane region" description="Helical" evidence="6">
    <location>
        <begin position="134"/>
        <end position="152"/>
    </location>
</feature>
<organism evidence="8 9">
    <name type="scientific">Jatrophihabitans endophyticus</name>
    <dbReference type="NCBI Taxonomy" id="1206085"/>
    <lineage>
        <taxon>Bacteria</taxon>
        <taxon>Bacillati</taxon>
        <taxon>Actinomycetota</taxon>
        <taxon>Actinomycetes</taxon>
        <taxon>Jatrophihabitantales</taxon>
        <taxon>Jatrophihabitantaceae</taxon>
        <taxon>Jatrophihabitans</taxon>
    </lineage>
</organism>
<feature type="transmembrane region" description="Helical" evidence="6">
    <location>
        <begin position="213"/>
        <end position="238"/>
    </location>
</feature>
<keyword evidence="4 6" id="KW-1133">Transmembrane helix</keyword>
<evidence type="ECO:0000313" key="9">
    <source>
        <dbReference type="Proteomes" id="UP000186132"/>
    </source>
</evidence>
<dbReference type="PANTHER" id="PTHR13414">
    <property type="entry name" value="HUEL-CATION TRANSPORTER"/>
    <property type="match status" value="1"/>
</dbReference>
<sequence length="341" mass="36903">MTEAPIHHPASPVAPSAGDKGESSLTVLLALAANAGVGILKLIAGLVSGSSALLSEAAHSVGDCITEIMLLVAQKRSARPADRSHPFGYGKERYFWSLIAAVGIFVAGAMFSFYQGYETIVGPEEDASKLWINYPVLALAAILEGTSLRQAAKQMKKETKRLRLSLADYVRTPRDPTVNSVLLEDSAAILGLAVAALGVALHQVTGNKVFDGVASIVIGLLLLTVTLTLARACETLLVGKQADRRFVRATEAWLEEQPEVVDVVDLLTMMTGVDSILLCARVDFVDTTTGGELEETCVRLDREMREKWPFLDEIFIQPAPRGDELLRQRVTERYGRALAEE</sequence>
<keyword evidence="3 6" id="KW-0812">Transmembrane</keyword>
<dbReference type="AlphaFoldDB" id="A0A1M5KQ00"/>
<reference evidence="8 9" key="1">
    <citation type="submission" date="2016-11" db="EMBL/GenBank/DDBJ databases">
        <authorList>
            <person name="Jaros S."/>
            <person name="Januszkiewicz K."/>
            <person name="Wedrychowicz H."/>
        </authorList>
    </citation>
    <scope>NUCLEOTIDE SEQUENCE [LARGE SCALE GENOMIC DNA]</scope>
    <source>
        <strain evidence="8 9">DSM 45627</strain>
    </source>
</reference>
<evidence type="ECO:0000256" key="2">
    <source>
        <dbReference type="ARBA" id="ARBA00022448"/>
    </source>
</evidence>
<feature type="transmembrane region" description="Helical" evidence="6">
    <location>
        <begin position="181"/>
        <end position="201"/>
    </location>
</feature>
<dbReference type="GO" id="GO:0008324">
    <property type="term" value="F:monoatomic cation transmembrane transporter activity"/>
    <property type="evidence" value="ECO:0007669"/>
    <property type="project" value="InterPro"/>
</dbReference>
<dbReference type="InterPro" id="IPR027469">
    <property type="entry name" value="Cation_efflux_TMD_sf"/>
</dbReference>
<gene>
    <name evidence="8" type="ORF">SAMN05443575_2227</name>
</gene>
<evidence type="ECO:0000256" key="4">
    <source>
        <dbReference type="ARBA" id="ARBA00022989"/>
    </source>
</evidence>
<dbReference type="STRING" id="1206085.SAMN05443575_2227"/>
<evidence type="ECO:0000313" key="8">
    <source>
        <dbReference type="EMBL" id="SHG54932.1"/>
    </source>
</evidence>
<proteinExistence type="predicted"/>
<comment type="subcellular location">
    <subcellularLocation>
        <location evidence="1">Membrane</location>
        <topology evidence="1">Multi-pass membrane protein</topology>
    </subcellularLocation>
</comment>
<name>A0A1M5KQ00_9ACTN</name>
<evidence type="ECO:0000259" key="7">
    <source>
        <dbReference type="Pfam" id="PF01545"/>
    </source>
</evidence>
<feature type="transmembrane region" description="Helical" evidence="6">
    <location>
        <begin position="25"/>
        <end position="47"/>
    </location>
</feature>
<dbReference type="NCBIfam" id="TIGR01297">
    <property type="entry name" value="CDF"/>
    <property type="match status" value="1"/>
</dbReference>
<evidence type="ECO:0000256" key="1">
    <source>
        <dbReference type="ARBA" id="ARBA00004141"/>
    </source>
</evidence>
<dbReference type="Pfam" id="PF01545">
    <property type="entry name" value="Cation_efflux"/>
    <property type="match status" value="1"/>
</dbReference>
<accession>A0A1M5KQ00</accession>
<keyword evidence="2" id="KW-0813">Transport</keyword>
<dbReference type="InterPro" id="IPR058533">
    <property type="entry name" value="Cation_efflux_TM"/>
</dbReference>
<dbReference type="RefSeq" id="WP_234971420.1">
    <property type="nucleotide sequence ID" value="NZ_FQVU01000003.1"/>
</dbReference>
<feature type="transmembrane region" description="Helical" evidence="6">
    <location>
        <begin position="94"/>
        <end position="114"/>
    </location>
</feature>
<keyword evidence="5 6" id="KW-0472">Membrane</keyword>
<evidence type="ECO:0000256" key="3">
    <source>
        <dbReference type="ARBA" id="ARBA00022692"/>
    </source>
</evidence>
<keyword evidence="9" id="KW-1185">Reference proteome</keyword>
<evidence type="ECO:0000256" key="6">
    <source>
        <dbReference type="SAM" id="Phobius"/>
    </source>
</evidence>
<dbReference type="PANTHER" id="PTHR13414:SF9">
    <property type="entry name" value="PROTON-COUPLED ZINC ANTIPORTER SLC30A9, MITOCHONDRIAL"/>
    <property type="match status" value="1"/>
</dbReference>
<feature type="domain" description="Cation efflux protein transmembrane" evidence="7">
    <location>
        <begin position="27"/>
        <end position="232"/>
    </location>
</feature>
<dbReference type="GO" id="GO:0006829">
    <property type="term" value="P:zinc ion transport"/>
    <property type="evidence" value="ECO:0007669"/>
    <property type="project" value="InterPro"/>
</dbReference>
<dbReference type="Proteomes" id="UP000186132">
    <property type="component" value="Unassembled WGS sequence"/>
</dbReference>
<dbReference type="InterPro" id="IPR002524">
    <property type="entry name" value="Cation_efflux"/>
</dbReference>
<dbReference type="GO" id="GO:0016020">
    <property type="term" value="C:membrane"/>
    <property type="evidence" value="ECO:0007669"/>
    <property type="project" value="UniProtKB-SubCell"/>
</dbReference>